<comment type="subcellular location">
    <subcellularLocation>
        <location evidence="1">Membrane</location>
        <topology evidence="1">Single-pass membrane protein</topology>
    </subcellularLocation>
</comment>
<gene>
    <name evidence="12" type="ORF">C0Q70_14855</name>
</gene>
<keyword evidence="6" id="KW-0472">Membrane</keyword>
<dbReference type="FunFam" id="4.10.400.10:FF:000002">
    <property type="entry name" value="Low-density lipoprotein receptor-related protein 1"/>
    <property type="match status" value="1"/>
</dbReference>
<reference evidence="12 13" key="1">
    <citation type="submission" date="2018-04" db="EMBL/GenBank/DDBJ databases">
        <title>The genome of golden apple snail Pomacea canaliculata provides insight into stress tolerance and invasive adaptation.</title>
        <authorList>
            <person name="Liu C."/>
            <person name="Liu B."/>
            <person name="Ren Y."/>
            <person name="Zhang Y."/>
            <person name="Wang H."/>
            <person name="Li S."/>
            <person name="Jiang F."/>
            <person name="Yin L."/>
            <person name="Zhang G."/>
            <person name="Qian W."/>
            <person name="Fan W."/>
        </authorList>
    </citation>
    <scope>NUCLEOTIDE SEQUENCE [LARGE SCALE GENOMIC DNA]</scope>
    <source>
        <strain evidence="12">SZHN2017</strain>
        <tissue evidence="12">Muscle</tissue>
    </source>
</reference>
<comment type="caution">
    <text evidence="12">The sequence shown here is derived from an EMBL/GenBank/DDBJ whole genome shotgun (WGS) entry which is preliminary data.</text>
</comment>
<evidence type="ECO:0000256" key="9">
    <source>
        <dbReference type="ARBA" id="ARBA00023180"/>
    </source>
</evidence>
<evidence type="ECO:0000313" key="13">
    <source>
        <dbReference type="Proteomes" id="UP000245119"/>
    </source>
</evidence>
<feature type="disulfide bond" evidence="10">
    <location>
        <begin position="99"/>
        <end position="114"/>
    </location>
</feature>
<keyword evidence="2" id="KW-0812">Transmembrane</keyword>
<accession>A0A2T7NT88</accession>
<evidence type="ECO:0000256" key="10">
    <source>
        <dbReference type="PROSITE-ProRule" id="PRU00124"/>
    </source>
</evidence>
<evidence type="ECO:0000256" key="4">
    <source>
        <dbReference type="ARBA" id="ARBA00022737"/>
    </source>
</evidence>
<feature type="signal peptide" evidence="11">
    <location>
        <begin position="1"/>
        <end position="16"/>
    </location>
</feature>
<feature type="disulfide bond" evidence="10">
    <location>
        <begin position="60"/>
        <end position="75"/>
    </location>
</feature>
<dbReference type="InterPro" id="IPR051221">
    <property type="entry name" value="LDLR-related"/>
</dbReference>
<evidence type="ECO:0000256" key="3">
    <source>
        <dbReference type="ARBA" id="ARBA00022729"/>
    </source>
</evidence>
<evidence type="ECO:0000256" key="1">
    <source>
        <dbReference type="ARBA" id="ARBA00004167"/>
    </source>
</evidence>
<comment type="caution">
    <text evidence="10">Lacks conserved residue(s) required for the propagation of feature annotation.</text>
</comment>
<dbReference type="AlphaFoldDB" id="A0A2T7NT88"/>
<keyword evidence="13" id="KW-1185">Reference proteome</keyword>
<dbReference type="GO" id="GO:0005886">
    <property type="term" value="C:plasma membrane"/>
    <property type="evidence" value="ECO:0007669"/>
    <property type="project" value="TreeGrafter"/>
</dbReference>
<evidence type="ECO:0000256" key="11">
    <source>
        <dbReference type="SAM" id="SignalP"/>
    </source>
</evidence>
<dbReference type="OrthoDB" id="10062665at2759"/>
<keyword evidence="8" id="KW-0675">Receptor</keyword>
<evidence type="ECO:0000256" key="8">
    <source>
        <dbReference type="ARBA" id="ARBA00023170"/>
    </source>
</evidence>
<dbReference type="STRING" id="400727.A0A2T7NT88"/>
<keyword evidence="5" id="KW-1133">Transmembrane helix</keyword>
<dbReference type="InterPro" id="IPR036055">
    <property type="entry name" value="LDL_receptor-like_sf"/>
</dbReference>
<protein>
    <recommendedName>
        <fullName evidence="14">EGF-like domain-containing protein</fullName>
    </recommendedName>
</protein>
<dbReference type="SMART" id="SM00192">
    <property type="entry name" value="LDLa"/>
    <property type="match status" value="3"/>
</dbReference>
<dbReference type="PROSITE" id="PS50068">
    <property type="entry name" value="LDLRA_2"/>
    <property type="match status" value="3"/>
</dbReference>
<feature type="disulfide bond" evidence="10">
    <location>
        <begin position="124"/>
        <end position="142"/>
    </location>
</feature>
<feature type="disulfide bond" evidence="10">
    <location>
        <begin position="87"/>
        <end position="105"/>
    </location>
</feature>
<dbReference type="Gene3D" id="4.10.400.10">
    <property type="entry name" value="Low-density Lipoprotein Receptor"/>
    <property type="match status" value="3"/>
</dbReference>
<keyword evidence="3 11" id="KW-0732">Signal</keyword>
<dbReference type="InterPro" id="IPR023415">
    <property type="entry name" value="LDLR_class-A_CS"/>
</dbReference>
<dbReference type="PROSITE" id="PS01209">
    <property type="entry name" value="LDLRA_1"/>
    <property type="match status" value="2"/>
</dbReference>
<evidence type="ECO:0000256" key="7">
    <source>
        <dbReference type="ARBA" id="ARBA00023157"/>
    </source>
</evidence>
<evidence type="ECO:0008006" key="14">
    <source>
        <dbReference type="Google" id="ProtNLM"/>
    </source>
</evidence>
<dbReference type="EMBL" id="PZQS01000009">
    <property type="protein sequence ID" value="PVD24374.1"/>
    <property type="molecule type" value="Genomic_DNA"/>
</dbReference>
<keyword evidence="7 10" id="KW-1015">Disulfide bond</keyword>
<feature type="disulfide bond" evidence="10">
    <location>
        <begin position="48"/>
        <end position="66"/>
    </location>
</feature>
<dbReference type="CDD" id="cd00112">
    <property type="entry name" value="LDLa"/>
    <property type="match status" value="3"/>
</dbReference>
<dbReference type="SUPFAM" id="SSF57424">
    <property type="entry name" value="LDL receptor-like module"/>
    <property type="match status" value="3"/>
</dbReference>
<dbReference type="Proteomes" id="UP000245119">
    <property type="component" value="Linkage Group LG9"/>
</dbReference>
<evidence type="ECO:0000256" key="5">
    <source>
        <dbReference type="ARBA" id="ARBA00022989"/>
    </source>
</evidence>
<proteinExistence type="predicted"/>
<dbReference type="GO" id="GO:0005041">
    <property type="term" value="F:low-density lipoprotein particle receptor activity"/>
    <property type="evidence" value="ECO:0007669"/>
    <property type="project" value="TreeGrafter"/>
</dbReference>
<dbReference type="InterPro" id="IPR002172">
    <property type="entry name" value="LDrepeatLR_classA_rpt"/>
</dbReference>
<dbReference type="PRINTS" id="PR00261">
    <property type="entry name" value="LDLRECEPTOR"/>
</dbReference>
<dbReference type="PANTHER" id="PTHR22722">
    <property type="entry name" value="LOW-DENSITY LIPOPROTEIN RECEPTOR-RELATED PROTEIN 2-RELATED"/>
    <property type="match status" value="1"/>
</dbReference>
<dbReference type="GO" id="GO:0043235">
    <property type="term" value="C:receptor complex"/>
    <property type="evidence" value="ECO:0007669"/>
    <property type="project" value="TreeGrafter"/>
</dbReference>
<organism evidence="12 13">
    <name type="scientific">Pomacea canaliculata</name>
    <name type="common">Golden apple snail</name>
    <dbReference type="NCBI Taxonomy" id="400727"/>
    <lineage>
        <taxon>Eukaryota</taxon>
        <taxon>Metazoa</taxon>
        <taxon>Spiralia</taxon>
        <taxon>Lophotrochozoa</taxon>
        <taxon>Mollusca</taxon>
        <taxon>Gastropoda</taxon>
        <taxon>Caenogastropoda</taxon>
        <taxon>Architaenioglossa</taxon>
        <taxon>Ampullarioidea</taxon>
        <taxon>Ampullariidae</taxon>
        <taxon>Pomacea</taxon>
    </lineage>
</organism>
<feature type="chain" id="PRO_5015419888" description="EGF-like domain-containing protein" evidence="11">
    <location>
        <begin position="17"/>
        <end position="171"/>
    </location>
</feature>
<dbReference type="Pfam" id="PF00057">
    <property type="entry name" value="Ldl_recept_a"/>
    <property type="match status" value="3"/>
</dbReference>
<dbReference type="PANTHER" id="PTHR22722:SF5">
    <property type="entry name" value="LOW-DENSITY LIPOPROTEIN RECEPTOR-RELATED PROTEIN 1B"/>
    <property type="match status" value="1"/>
</dbReference>
<name>A0A2T7NT88_POMCA</name>
<feature type="disulfide bond" evidence="10">
    <location>
        <begin position="41"/>
        <end position="53"/>
    </location>
</feature>
<keyword evidence="9" id="KW-0325">Glycoprotein</keyword>
<evidence type="ECO:0000256" key="6">
    <source>
        <dbReference type="ARBA" id="ARBA00023136"/>
    </source>
</evidence>
<sequence>MKFVLLVCLVLTVTQAVKYHKSKLQFAQKRSLMTKRQGIRCVEYEFMCASGECIPSDWACDTEADCEDGSDEMECECTCTGENKFQCKNRKCIPHSFVCDTQNDCGDHTDEVYCQCNPTIHFQCAHGGCVLLKWRCDNNDDCGDFSDELGCREYSGWSEDACRDDKGHSSC</sequence>
<feature type="disulfide bond" evidence="10">
    <location>
        <begin position="136"/>
        <end position="151"/>
    </location>
</feature>
<evidence type="ECO:0000256" key="2">
    <source>
        <dbReference type="ARBA" id="ARBA00022692"/>
    </source>
</evidence>
<keyword evidence="4" id="KW-0677">Repeat</keyword>
<evidence type="ECO:0000313" key="12">
    <source>
        <dbReference type="EMBL" id="PVD24374.1"/>
    </source>
</evidence>